<dbReference type="InterPro" id="IPR009056">
    <property type="entry name" value="Cyt_c-like_dom"/>
</dbReference>
<protein>
    <submittedName>
        <fullName evidence="9">Cytochrome c5</fullName>
    </submittedName>
</protein>
<evidence type="ECO:0000259" key="8">
    <source>
        <dbReference type="PROSITE" id="PS51007"/>
    </source>
</evidence>
<keyword evidence="7" id="KW-0812">Transmembrane</keyword>
<dbReference type="Proteomes" id="UP000295135">
    <property type="component" value="Unassembled WGS sequence"/>
</dbReference>
<proteinExistence type="predicted"/>
<keyword evidence="7" id="KW-1133">Transmembrane helix</keyword>
<dbReference type="InterPro" id="IPR036909">
    <property type="entry name" value="Cyt_c-like_dom_sf"/>
</dbReference>
<evidence type="ECO:0000256" key="2">
    <source>
        <dbReference type="ARBA" id="ARBA00022617"/>
    </source>
</evidence>
<feature type="domain" description="Cytochrome c" evidence="8">
    <location>
        <begin position="76"/>
        <end position="156"/>
    </location>
</feature>
<evidence type="ECO:0000256" key="3">
    <source>
        <dbReference type="ARBA" id="ARBA00022723"/>
    </source>
</evidence>
<evidence type="ECO:0000313" key="10">
    <source>
        <dbReference type="Proteomes" id="UP000295135"/>
    </source>
</evidence>
<evidence type="ECO:0000256" key="4">
    <source>
        <dbReference type="ARBA" id="ARBA00022982"/>
    </source>
</evidence>
<organism evidence="9 10">
    <name type="scientific">Sulfuritortus calidifontis</name>
    <dbReference type="NCBI Taxonomy" id="1914471"/>
    <lineage>
        <taxon>Bacteria</taxon>
        <taxon>Pseudomonadati</taxon>
        <taxon>Pseudomonadota</taxon>
        <taxon>Betaproteobacteria</taxon>
        <taxon>Nitrosomonadales</taxon>
        <taxon>Thiobacillaceae</taxon>
        <taxon>Sulfuritortus</taxon>
    </lineage>
</organism>
<dbReference type="InterPro" id="IPR002323">
    <property type="entry name" value="Cyt_CIE"/>
</dbReference>
<sequence>MADHHEMTKTTPKEFAMATLGGLFAPGLAIFLIVMLVVSIQSRLSGQEAEAAADKAVRERIKPFGVSVAIDPNVPRVEMTGEQVYNEVCTNCHGSGALGSPKYKDAGAWGKRIAQGWPVLLDHALNGFNKMPARGGEPDLSDLEVARAVAFMTNAAGGKFEPVLKKEVEPTPAELARGKVVYAENCASCHDTGTTGAQKLTDAKAWEPLLKQGKDYLYTAAIKGTFGGPAKGGNDKLSDADTRLAVDYMVDQARASVAKAAKPAEKKAAAK</sequence>
<feature type="domain" description="Cytochrome c" evidence="8">
    <location>
        <begin position="173"/>
        <end position="253"/>
    </location>
</feature>
<feature type="transmembrane region" description="Helical" evidence="7">
    <location>
        <begin position="15"/>
        <end position="38"/>
    </location>
</feature>
<keyword evidence="4" id="KW-0249">Electron transport</keyword>
<dbReference type="OrthoDB" id="9814708at2"/>
<keyword evidence="1" id="KW-0813">Transport</keyword>
<evidence type="ECO:0000256" key="1">
    <source>
        <dbReference type="ARBA" id="ARBA00022448"/>
    </source>
</evidence>
<dbReference type="AlphaFoldDB" id="A0A4R3JZJ8"/>
<evidence type="ECO:0000256" key="5">
    <source>
        <dbReference type="ARBA" id="ARBA00023004"/>
    </source>
</evidence>
<dbReference type="GO" id="GO:0020037">
    <property type="term" value="F:heme binding"/>
    <property type="evidence" value="ECO:0007669"/>
    <property type="project" value="InterPro"/>
</dbReference>
<evidence type="ECO:0000256" key="7">
    <source>
        <dbReference type="SAM" id="Phobius"/>
    </source>
</evidence>
<accession>A0A4R3JZJ8</accession>
<dbReference type="GO" id="GO:0009055">
    <property type="term" value="F:electron transfer activity"/>
    <property type="evidence" value="ECO:0007669"/>
    <property type="project" value="InterPro"/>
</dbReference>
<dbReference type="Pfam" id="PF13442">
    <property type="entry name" value="Cytochrome_CBB3"/>
    <property type="match status" value="2"/>
</dbReference>
<comment type="caution">
    <text evidence="9">The sequence shown here is derived from an EMBL/GenBank/DDBJ whole genome shotgun (WGS) entry which is preliminary data.</text>
</comment>
<keyword evidence="2 6" id="KW-0349">Heme</keyword>
<dbReference type="PROSITE" id="PS51007">
    <property type="entry name" value="CYTC"/>
    <property type="match status" value="2"/>
</dbReference>
<evidence type="ECO:0000256" key="6">
    <source>
        <dbReference type="PROSITE-ProRule" id="PRU00433"/>
    </source>
</evidence>
<keyword evidence="7" id="KW-0472">Membrane</keyword>
<keyword evidence="10" id="KW-1185">Reference proteome</keyword>
<keyword evidence="3 6" id="KW-0479">Metal-binding</keyword>
<dbReference type="PANTHER" id="PTHR40942">
    <property type="match status" value="1"/>
</dbReference>
<dbReference type="RefSeq" id="WP_126458418.1">
    <property type="nucleotide sequence ID" value="NZ_AP018721.1"/>
</dbReference>
<dbReference type="Gene3D" id="1.10.760.10">
    <property type="entry name" value="Cytochrome c-like domain"/>
    <property type="match status" value="2"/>
</dbReference>
<keyword evidence="5 6" id="KW-0408">Iron</keyword>
<name>A0A4R3JZJ8_9PROT</name>
<dbReference type="PANTHER" id="PTHR40942:SF4">
    <property type="entry name" value="CYTOCHROME C5"/>
    <property type="match status" value="1"/>
</dbReference>
<gene>
    <name evidence="9" type="ORF">EDC61_10259</name>
</gene>
<reference evidence="9 10" key="1">
    <citation type="submission" date="2019-03" db="EMBL/GenBank/DDBJ databases">
        <title>Genomic Encyclopedia of Type Strains, Phase IV (KMG-IV): sequencing the most valuable type-strain genomes for metagenomic binning, comparative biology and taxonomic classification.</title>
        <authorList>
            <person name="Goeker M."/>
        </authorList>
    </citation>
    <scope>NUCLEOTIDE SEQUENCE [LARGE SCALE GENOMIC DNA]</scope>
    <source>
        <strain evidence="9 10">DSM 103923</strain>
    </source>
</reference>
<dbReference type="EMBL" id="SLZY01000002">
    <property type="protein sequence ID" value="TCS73290.1"/>
    <property type="molecule type" value="Genomic_DNA"/>
</dbReference>
<evidence type="ECO:0000313" key="9">
    <source>
        <dbReference type="EMBL" id="TCS73290.1"/>
    </source>
</evidence>
<dbReference type="GO" id="GO:0005506">
    <property type="term" value="F:iron ion binding"/>
    <property type="evidence" value="ECO:0007669"/>
    <property type="project" value="InterPro"/>
</dbReference>
<dbReference type="SUPFAM" id="SSF46626">
    <property type="entry name" value="Cytochrome c"/>
    <property type="match status" value="2"/>
</dbReference>
<dbReference type="PRINTS" id="PR00607">
    <property type="entry name" value="CYTCHROMECIE"/>
</dbReference>